<dbReference type="InterPro" id="IPR055259">
    <property type="entry name" value="YkvP/CgeB_Glyco_trans-like"/>
</dbReference>
<evidence type="ECO:0000313" key="3">
    <source>
        <dbReference type="Proteomes" id="UP000076603"/>
    </source>
</evidence>
<reference evidence="2 3" key="1">
    <citation type="submission" date="2016-04" db="EMBL/GenBank/DDBJ databases">
        <title>Genome sequence of Clostridium magnum DSM 2767.</title>
        <authorList>
            <person name="Poehlein A."/>
            <person name="Uhlig R."/>
            <person name="Fischer R."/>
            <person name="Bahl H."/>
            <person name="Daniel R."/>
        </authorList>
    </citation>
    <scope>NUCLEOTIDE SEQUENCE [LARGE SCALE GENOMIC DNA]</scope>
    <source>
        <strain evidence="2 3">DSM 2767</strain>
    </source>
</reference>
<sequence length="720" mass="84550">MCNEDKCKDVSDKQIDTKEYNYTIVEDISINSNNVFIKKSNLLQIKNDNKSLLVTSSLSNKQFQYISYIEPNVVFSIRPSKKIFTLSNDYNYKVQFSGEKDESILVSMCIVFYSEKEKINLEFINLNEEKVITPSSDAKFYRLGIRIEGKGKCNLKNIKIYKEKQIDFMNFSDLRKLGFDSPASTEDLKIACIFDEFTMECYKPMCRLITFTPYNWKAVFSIDKPHILMVESAWKGIEGSWNRKVGYYNEENIKELKEMTEWCKSNCVPTVFWNKEDPVHFDRFIETCKYFDYIFTTEKSCIDEYKKFLKHDRVYFLPFAAQPKIHNPIKIAENRENKICYAGSYHASKFKERQEDFDRLFTAASKYGIDIYDRNFINNDPGFKFPEKYVPFIKGYLKADEIEKAYKGYKVFINVTSAKNALSMFSRRVFEIIASYTPIVSSYSTGIKDIFGDIVAASDDANELSKCFNLLMNDEEYYNRIALSGLRLVLKKHTYEERLNYILNIANINIECSGPIISVISIIRSLKELTVILDQFKYQSYNNKELILLIDNFDDIESLSDKYIDKNVKVLSLNSLNKSLPVIDIVNGDYISYFSYNNYYGRYFLEDLILAKKYADASIVGKKSYYKLEKKSNLIDELKLENKGQEFEYVDNLDYDSCIINKNIFKFKKIEDLISESLNNHMIKNCFKFGYRLFSIDKYNFVSNYDHNLKNKEILKQIEF</sequence>
<comment type="caution">
    <text evidence="2">The sequence shown here is derived from an EMBL/GenBank/DDBJ whole genome shotgun (WGS) entry which is preliminary data.</text>
</comment>
<accession>A0A161XGF3</accession>
<dbReference type="PATRIC" id="fig|1121326.3.peg.682"/>
<dbReference type="OrthoDB" id="1938560at2"/>
<proteinExistence type="predicted"/>
<feature type="domain" description="Spore protein YkvP/CgeB glycosyl transferase-like" evidence="1">
    <location>
        <begin position="394"/>
        <end position="503"/>
    </location>
</feature>
<dbReference type="AlphaFoldDB" id="A0A161XGF3"/>
<dbReference type="Pfam" id="PF13524">
    <property type="entry name" value="Glyco_trans_1_2"/>
    <property type="match status" value="1"/>
</dbReference>
<dbReference type="Gene3D" id="3.40.50.2000">
    <property type="entry name" value="Glycogen Phosphorylase B"/>
    <property type="match status" value="1"/>
</dbReference>
<dbReference type="STRING" id="1121326.CLMAG_07270"/>
<name>A0A161XGF3_9CLOT</name>
<organism evidence="2 3">
    <name type="scientific">Clostridium magnum DSM 2767</name>
    <dbReference type="NCBI Taxonomy" id="1121326"/>
    <lineage>
        <taxon>Bacteria</taxon>
        <taxon>Bacillati</taxon>
        <taxon>Bacillota</taxon>
        <taxon>Clostridia</taxon>
        <taxon>Eubacteriales</taxon>
        <taxon>Clostridiaceae</taxon>
        <taxon>Clostridium</taxon>
    </lineage>
</organism>
<dbReference type="RefSeq" id="WP_066618003.1">
    <property type="nucleotide sequence ID" value="NZ_FQXL01000040.1"/>
</dbReference>
<keyword evidence="3" id="KW-1185">Reference proteome</keyword>
<protein>
    <submittedName>
        <fullName evidence="2">Spore protein YkvP</fullName>
    </submittedName>
</protein>
<gene>
    <name evidence="2" type="primary">ykvP_2</name>
    <name evidence="2" type="ORF">CLMAG_07270</name>
</gene>
<dbReference type="Proteomes" id="UP000076603">
    <property type="component" value="Unassembled WGS sequence"/>
</dbReference>
<dbReference type="EMBL" id="LWAE01000001">
    <property type="protein sequence ID" value="KZL93676.1"/>
    <property type="molecule type" value="Genomic_DNA"/>
</dbReference>
<evidence type="ECO:0000259" key="1">
    <source>
        <dbReference type="Pfam" id="PF13524"/>
    </source>
</evidence>
<dbReference type="SUPFAM" id="SSF53756">
    <property type="entry name" value="UDP-Glycosyltransferase/glycogen phosphorylase"/>
    <property type="match status" value="1"/>
</dbReference>
<evidence type="ECO:0000313" key="2">
    <source>
        <dbReference type="EMBL" id="KZL93676.1"/>
    </source>
</evidence>